<dbReference type="RefSeq" id="WP_407592277.1">
    <property type="nucleotide sequence ID" value="NZ_JBHDIY010000002.1"/>
</dbReference>
<protein>
    <submittedName>
        <fullName evidence="5">Cobalt-precorrin-6A reductase</fullName>
        <ecNumber evidence="5">1.3.1.106</ecNumber>
    </submittedName>
</protein>
<dbReference type="PANTHER" id="PTHR36925:SF1">
    <property type="entry name" value="COBALT-PRECORRIN-6A REDUCTASE"/>
    <property type="match status" value="1"/>
</dbReference>
<accession>A0ABW8UTJ1</accession>
<comment type="caution">
    <text evidence="5">The sequence shown here is derived from an EMBL/GenBank/DDBJ whole genome shotgun (WGS) entry which is preliminary data.</text>
</comment>
<evidence type="ECO:0000256" key="1">
    <source>
        <dbReference type="ARBA" id="ARBA00004953"/>
    </source>
</evidence>
<reference evidence="5 6" key="1">
    <citation type="submission" date="2024-08" db="EMBL/GenBank/DDBJ databases">
        <title>Tateyamaria sp. nov., isolated from marine algae.</title>
        <authorList>
            <person name="Choi B.J."/>
            <person name="Kim J.M."/>
            <person name="Lee J.K."/>
            <person name="Choi D.G."/>
            <person name="Bayburt H."/>
            <person name="Baek J.H."/>
            <person name="Han D.M."/>
            <person name="Jeon C.O."/>
        </authorList>
    </citation>
    <scope>NUCLEOTIDE SEQUENCE [LARGE SCALE GENOMIC DNA]</scope>
    <source>
        <strain evidence="5 6">KMU-156</strain>
    </source>
</reference>
<dbReference type="InterPro" id="IPR003723">
    <property type="entry name" value="Precorrin-6x_reduct"/>
</dbReference>
<evidence type="ECO:0000256" key="4">
    <source>
        <dbReference type="SAM" id="Phobius"/>
    </source>
</evidence>
<proteinExistence type="predicted"/>
<keyword evidence="2" id="KW-0169">Cobalamin biosynthesis</keyword>
<keyword evidence="6" id="KW-1185">Reference proteome</keyword>
<dbReference type="EC" id="1.3.1.106" evidence="5"/>
<dbReference type="Pfam" id="PF02571">
    <property type="entry name" value="CbiJ"/>
    <property type="match status" value="1"/>
</dbReference>
<organism evidence="5 6">
    <name type="scientific">Tateyamaria armeniaca</name>
    <dbReference type="NCBI Taxonomy" id="2518930"/>
    <lineage>
        <taxon>Bacteria</taxon>
        <taxon>Pseudomonadati</taxon>
        <taxon>Pseudomonadota</taxon>
        <taxon>Alphaproteobacteria</taxon>
        <taxon>Rhodobacterales</taxon>
        <taxon>Roseobacteraceae</taxon>
        <taxon>Tateyamaria</taxon>
    </lineage>
</organism>
<dbReference type="Proteomes" id="UP001627408">
    <property type="component" value="Unassembled WGS sequence"/>
</dbReference>
<name>A0ABW8UTJ1_9RHOB</name>
<evidence type="ECO:0000256" key="3">
    <source>
        <dbReference type="ARBA" id="ARBA00023002"/>
    </source>
</evidence>
<comment type="pathway">
    <text evidence="1">Cofactor biosynthesis; adenosylcobalamin biosynthesis.</text>
</comment>
<evidence type="ECO:0000256" key="2">
    <source>
        <dbReference type="ARBA" id="ARBA00022573"/>
    </source>
</evidence>
<sequence>MGVNLLILGGTTEATALGAAVAAAGIAGTVSFAGRVARPKRQALPQRVGGFGGVEGLRDYLAAHDVTHVVDATHPFAAQMSSNAVAACAAESVPLIALTRAPWIEQAGDDWTHVPDIASAVAALDRPAARIMLAVGRMHLDEFAPNPQHFYLLRLVDPPSSPPPFSDHYVLVSRGPFTSDDDRALMQEHAIDLVVSKNAGGIGAYAKIEAARALHLPVIMIDRPAIPERAESYSVTEVMAWLSHDADRGV</sequence>
<evidence type="ECO:0000313" key="5">
    <source>
        <dbReference type="EMBL" id="MFL4470421.1"/>
    </source>
</evidence>
<dbReference type="PROSITE" id="PS51014">
    <property type="entry name" value="COBK_CBIJ"/>
    <property type="match status" value="1"/>
</dbReference>
<dbReference type="NCBIfam" id="TIGR00715">
    <property type="entry name" value="precor6x_red"/>
    <property type="match status" value="1"/>
</dbReference>
<dbReference type="EMBL" id="JBHDIY010000002">
    <property type="protein sequence ID" value="MFL4470421.1"/>
    <property type="molecule type" value="Genomic_DNA"/>
</dbReference>
<keyword evidence="4" id="KW-1133">Transmembrane helix</keyword>
<dbReference type="PANTHER" id="PTHR36925">
    <property type="entry name" value="COBALT-PRECORRIN-6A REDUCTASE"/>
    <property type="match status" value="1"/>
</dbReference>
<dbReference type="NCBIfam" id="NF005968">
    <property type="entry name" value="PRK08057.1-2"/>
    <property type="match status" value="1"/>
</dbReference>
<dbReference type="GO" id="GO:0016491">
    <property type="term" value="F:oxidoreductase activity"/>
    <property type="evidence" value="ECO:0007669"/>
    <property type="project" value="UniProtKB-KW"/>
</dbReference>
<keyword evidence="4" id="KW-0812">Transmembrane</keyword>
<feature type="transmembrane region" description="Helical" evidence="4">
    <location>
        <begin position="16"/>
        <end position="37"/>
    </location>
</feature>
<keyword evidence="3 5" id="KW-0560">Oxidoreductase</keyword>
<evidence type="ECO:0000313" key="6">
    <source>
        <dbReference type="Proteomes" id="UP001627408"/>
    </source>
</evidence>
<gene>
    <name evidence="5" type="ORF">ACERZ8_11235</name>
</gene>
<keyword evidence="4" id="KW-0472">Membrane</keyword>